<organism evidence="7 8">
    <name type="scientific">Taxus chinensis</name>
    <name type="common">Chinese yew</name>
    <name type="synonym">Taxus wallichiana var. chinensis</name>
    <dbReference type="NCBI Taxonomy" id="29808"/>
    <lineage>
        <taxon>Eukaryota</taxon>
        <taxon>Viridiplantae</taxon>
        <taxon>Streptophyta</taxon>
        <taxon>Embryophyta</taxon>
        <taxon>Tracheophyta</taxon>
        <taxon>Spermatophyta</taxon>
        <taxon>Pinopsida</taxon>
        <taxon>Pinidae</taxon>
        <taxon>Conifers II</taxon>
        <taxon>Cupressales</taxon>
        <taxon>Taxaceae</taxon>
        <taxon>Taxus</taxon>
    </lineage>
</organism>
<dbReference type="GO" id="GO:0016020">
    <property type="term" value="C:membrane"/>
    <property type="evidence" value="ECO:0007669"/>
    <property type="project" value="UniProtKB-SubCell"/>
</dbReference>
<dbReference type="OMA" id="RISCISF"/>
<dbReference type="GO" id="GO:0043069">
    <property type="term" value="P:negative regulation of programmed cell death"/>
    <property type="evidence" value="ECO:0007669"/>
    <property type="project" value="TreeGrafter"/>
</dbReference>
<dbReference type="Proteomes" id="UP000824469">
    <property type="component" value="Unassembled WGS sequence"/>
</dbReference>
<evidence type="ECO:0000259" key="6">
    <source>
        <dbReference type="PROSITE" id="PS51778"/>
    </source>
</evidence>
<keyword evidence="4" id="KW-0472">Membrane</keyword>
<dbReference type="InterPro" id="IPR004182">
    <property type="entry name" value="GRAM"/>
</dbReference>
<dbReference type="Pfam" id="PF16016">
    <property type="entry name" value="VASt"/>
    <property type="match status" value="1"/>
</dbReference>
<dbReference type="Gene3D" id="2.30.29.30">
    <property type="entry name" value="Pleckstrin-homology domain (PH domain)/Phosphotyrosine-binding domain (PTB)"/>
    <property type="match status" value="1"/>
</dbReference>
<comment type="caution">
    <text evidence="7">The sequence shown here is derived from an EMBL/GenBank/DDBJ whole genome shotgun (WGS) entry which is preliminary data.</text>
</comment>
<keyword evidence="2" id="KW-0812">Transmembrane</keyword>
<proteinExistence type="predicted"/>
<comment type="subcellular location">
    <subcellularLocation>
        <location evidence="1">Membrane</location>
        <topology evidence="1">Single-pass membrane protein</topology>
    </subcellularLocation>
</comment>
<evidence type="ECO:0000256" key="1">
    <source>
        <dbReference type="ARBA" id="ARBA00004167"/>
    </source>
</evidence>
<sequence length="395" mass="45704">MEGRDPKASLNYNNQDNPNPASAVEFRYSMEPGATDNRDICESSDSPLPLQLPQAPKTLEPVSKSEEYRQLFHLPPEEVLVRDFNCAVQKNILLQGHMYLFVHHVCFYSNIFGYEEKKIIPLRDITAVEKAKTAGIFPNAIEIVAWGKKHFFGSFLSRDEAYRLIVDGWTQHSEHTILNSRDTCIIPNSPDRISCISFEESQTPLLITFPDVNFVGRDIEEAPREIEEPSNETVIEDGVCNLVDEQISESVATDKLEDSTVQRAFPDVYTFTWQVEDTDAPKVPEQFKMVGESKFPIDVEEFFRLFFSNDATSFSEKFHRKCGDEDFQCTAWNEDRHFGHVRDASFRHPIKFYFGSKFTHCQELQRFRVYKNSHLVIETSQQMNDIPYGDYFRVE</sequence>
<evidence type="ECO:0000313" key="8">
    <source>
        <dbReference type="Proteomes" id="UP000824469"/>
    </source>
</evidence>
<evidence type="ECO:0000313" key="7">
    <source>
        <dbReference type="EMBL" id="KAH9300384.1"/>
    </source>
</evidence>
<dbReference type="AlphaFoldDB" id="A0AA38FBR9"/>
<dbReference type="PROSITE" id="PS51778">
    <property type="entry name" value="VAST"/>
    <property type="match status" value="1"/>
</dbReference>
<keyword evidence="8" id="KW-1185">Reference proteome</keyword>
<accession>A0AA38FBR9</accession>
<dbReference type="InterPro" id="IPR011993">
    <property type="entry name" value="PH-like_dom_sf"/>
</dbReference>
<evidence type="ECO:0000256" key="3">
    <source>
        <dbReference type="ARBA" id="ARBA00022989"/>
    </source>
</evidence>
<evidence type="ECO:0000256" key="5">
    <source>
        <dbReference type="SAM" id="MobiDB-lite"/>
    </source>
</evidence>
<dbReference type="PANTHER" id="PTHR47666">
    <property type="entry name" value="PROTEIN VASCULAR ASSOCIATED DEATH 1, CHLOROPLASTIC"/>
    <property type="match status" value="1"/>
</dbReference>
<keyword evidence="3" id="KW-1133">Transmembrane helix</keyword>
<gene>
    <name evidence="7" type="ORF">KI387_011967</name>
</gene>
<feature type="domain" description="VASt" evidence="6">
    <location>
        <begin position="286"/>
        <end position="395"/>
    </location>
</feature>
<protein>
    <recommendedName>
        <fullName evidence="6">VASt domain-containing protein</fullName>
    </recommendedName>
</protein>
<evidence type="ECO:0000256" key="2">
    <source>
        <dbReference type="ARBA" id="ARBA00022692"/>
    </source>
</evidence>
<reference evidence="7 8" key="1">
    <citation type="journal article" date="2021" name="Nat. Plants">
        <title>The Taxus genome provides insights into paclitaxel biosynthesis.</title>
        <authorList>
            <person name="Xiong X."/>
            <person name="Gou J."/>
            <person name="Liao Q."/>
            <person name="Li Y."/>
            <person name="Zhou Q."/>
            <person name="Bi G."/>
            <person name="Li C."/>
            <person name="Du R."/>
            <person name="Wang X."/>
            <person name="Sun T."/>
            <person name="Guo L."/>
            <person name="Liang H."/>
            <person name="Lu P."/>
            <person name="Wu Y."/>
            <person name="Zhang Z."/>
            <person name="Ro D.K."/>
            <person name="Shang Y."/>
            <person name="Huang S."/>
            <person name="Yan J."/>
        </authorList>
    </citation>
    <scope>NUCLEOTIDE SEQUENCE [LARGE SCALE GENOMIC DNA]</scope>
    <source>
        <strain evidence="7">Ta-2019</strain>
    </source>
</reference>
<name>A0AA38FBR9_TAXCH</name>
<dbReference type="InterPro" id="IPR031968">
    <property type="entry name" value="VASt"/>
</dbReference>
<dbReference type="SMART" id="SM00568">
    <property type="entry name" value="GRAM"/>
    <property type="match status" value="1"/>
</dbReference>
<dbReference type="Pfam" id="PF02893">
    <property type="entry name" value="GRAM"/>
    <property type="match status" value="1"/>
</dbReference>
<dbReference type="PANTHER" id="PTHR47666:SF1">
    <property type="entry name" value="PROTEIN VASCULAR ASSOCIATED DEATH 1, CHLOROPLASTIC"/>
    <property type="match status" value="1"/>
</dbReference>
<dbReference type="FunFam" id="2.30.29.30:FF:000008">
    <property type="entry name" value="GRAM domain containing 1B"/>
    <property type="match status" value="1"/>
</dbReference>
<feature type="compositionally biased region" description="Polar residues" evidence="5">
    <location>
        <begin position="10"/>
        <end position="20"/>
    </location>
</feature>
<feature type="region of interest" description="Disordered" evidence="5">
    <location>
        <begin position="1"/>
        <end position="56"/>
    </location>
</feature>
<dbReference type="CDD" id="cd13220">
    <property type="entry name" value="PH-GRAM_GRAMDC"/>
    <property type="match status" value="1"/>
</dbReference>
<dbReference type="EMBL" id="JAHRHJ020000009">
    <property type="protein sequence ID" value="KAH9300384.1"/>
    <property type="molecule type" value="Genomic_DNA"/>
</dbReference>
<feature type="non-terminal residue" evidence="7">
    <location>
        <position position="395"/>
    </location>
</feature>
<evidence type="ECO:0000256" key="4">
    <source>
        <dbReference type="ARBA" id="ARBA00023136"/>
    </source>
</evidence>